<dbReference type="RefSeq" id="XP_035824685.1">
    <property type="nucleotide sequence ID" value="XM_035968792.1"/>
</dbReference>
<dbReference type="InterPro" id="IPR036638">
    <property type="entry name" value="HLH_DNA-bd_sf"/>
</dbReference>
<feature type="compositionally biased region" description="Polar residues" evidence="13">
    <location>
        <begin position="268"/>
        <end position="278"/>
    </location>
</feature>
<dbReference type="InterPro" id="IPR050140">
    <property type="entry name" value="SRY-related_HMG-box_TF-like"/>
</dbReference>
<dbReference type="PANTHER" id="PTHR10270">
    <property type="entry name" value="SOX TRANSCRIPTION FACTOR"/>
    <property type="match status" value="1"/>
</dbReference>
<dbReference type="SUPFAM" id="SSF47459">
    <property type="entry name" value="HLH, helix-loop-helix DNA-binding domain"/>
    <property type="match status" value="1"/>
</dbReference>
<evidence type="ECO:0000256" key="2">
    <source>
        <dbReference type="ARBA" id="ARBA00005998"/>
    </source>
</evidence>
<keyword evidence="4" id="KW-0221">Differentiation</keyword>
<dbReference type="PROSITE" id="PS50118">
    <property type="entry name" value="HMG_BOX_2"/>
    <property type="match status" value="1"/>
</dbReference>
<dbReference type="InterPro" id="IPR011598">
    <property type="entry name" value="bHLH_dom"/>
</dbReference>
<keyword evidence="5" id="KW-0112">Calmodulin-binding</keyword>
<evidence type="ECO:0000313" key="16">
    <source>
        <dbReference type="Proteomes" id="UP000694888"/>
    </source>
</evidence>
<feature type="domain" description="BHLH" evidence="15">
    <location>
        <begin position="119"/>
        <end position="171"/>
    </location>
</feature>
<evidence type="ECO:0000256" key="6">
    <source>
        <dbReference type="ARBA" id="ARBA00022928"/>
    </source>
</evidence>
<evidence type="ECO:0000256" key="3">
    <source>
        <dbReference type="ARBA" id="ARBA00019052"/>
    </source>
</evidence>
<accession>A0ABM1VQJ3</accession>
<feature type="region of interest" description="Disordered" evidence="13">
    <location>
        <begin position="257"/>
        <end position="278"/>
    </location>
</feature>
<evidence type="ECO:0000259" key="14">
    <source>
        <dbReference type="PROSITE" id="PS50118"/>
    </source>
</evidence>
<keyword evidence="7 12" id="KW-0238">DNA-binding</keyword>
<evidence type="ECO:0000259" key="15">
    <source>
        <dbReference type="PROSITE" id="PS50888"/>
    </source>
</evidence>
<dbReference type="GeneID" id="101857319"/>
<dbReference type="Gene3D" id="1.10.30.10">
    <property type="entry name" value="High mobility group box domain"/>
    <property type="match status" value="1"/>
</dbReference>
<dbReference type="CDD" id="cd21977">
    <property type="entry name" value="HMG-box_BHMG1"/>
    <property type="match status" value="1"/>
</dbReference>
<dbReference type="SUPFAM" id="SSF47095">
    <property type="entry name" value="HMG-box"/>
    <property type="match status" value="1"/>
</dbReference>
<evidence type="ECO:0000256" key="5">
    <source>
        <dbReference type="ARBA" id="ARBA00022860"/>
    </source>
</evidence>
<keyword evidence="12" id="KW-0539">Nucleus</keyword>
<comment type="subcellular location">
    <subcellularLocation>
        <location evidence="1">Nucleus speckle</location>
    </subcellularLocation>
</comment>
<proteinExistence type="inferred from homology"/>
<dbReference type="InterPro" id="IPR036910">
    <property type="entry name" value="HMG_box_dom_sf"/>
</dbReference>
<comment type="function">
    <text evidence="11">Transcriptional regulator that controls a genetic switch in male development. It is necessary and sufficient for initiating male sex determination by directing the development of supporting cell precursors (pre-Sertoli cells) as Sertoli rather than granulosa cells. Involved in different aspects of gene regulation including promoter activation or repression. Binds to the DNA consensus sequence 5'-[AT]AACAA[AT]-3'. SRY HMG box recognizes DNA by partial intercalation in the minor groove and promotes DNA bending. Also involved in pre-mRNA splicing. In male adult brain involved in the maintenance of motor functions of dopaminergic neurons.</text>
</comment>
<evidence type="ECO:0000256" key="4">
    <source>
        <dbReference type="ARBA" id="ARBA00022782"/>
    </source>
</evidence>
<sequence>MAFFSASLVSIMNENFTFQPEVLANKSRDSSPQDCQFPTFPILMNPFEEREDACTQTDGHKKPMPVEQICYPKFPYPEELETLQKLPFSLGQTQILGSPPLRRKTNQHLRNKTPNTVKILMEKHRENERLRHHSLNEHLRLICKKVPGSAEDGKETKVVMMQRIISYMAYLENTVRFMCSELGTQADPNLLLLTSSVQDIEQAGTWNREFVTFSSDDSKDSEVSVPSLSRRLKLSSPTIDSTTDSLTGSSDLRVSGYYESGLNDDSQDSAVPSSNYSVEVNDSVDGPFPDFVLPSEEIVIGEPGNLDTFLGDTQYDNAMFELPSSTFEVMDVPEVKWLGSPDLSPNMSQVKQDVGIKCDHSLMQDQPNDLMNTLTTVSPDQILPLATIKQELKEQMEQVSEQVVPEFTPHAVSEVNVPVQIDVQSSSRVKKRKQMSPKRTALVNVTNWMEILGEVAHQGAGVPGWVVYDRNEAALAQGSTPFIVGNFEEVVSSESVSSSKTNPRDEPITKSELVQASNSIIREASVTSSKLDLRKSSWMNGFMMYSRLHRKRFIRENPGIHTSVISKMMGQAWRAMTSEQQGPYREQARICSQELQRQLDEARHT</sequence>
<evidence type="ECO:0000313" key="17">
    <source>
        <dbReference type="RefSeq" id="XP_035824685.1"/>
    </source>
</evidence>
<dbReference type="SMART" id="SM00398">
    <property type="entry name" value="HMG"/>
    <property type="match status" value="1"/>
</dbReference>
<evidence type="ECO:0000256" key="11">
    <source>
        <dbReference type="ARBA" id="ARBA00045821"/>
    </source>
</evidence>
<keyword evidence="9" id="KW-0804">Transcription</keyword>
<keyword evidence="6" id="KW-0726">Sexual differentiation</keyword>
<gene>
    <name evidence="17" type="primary">LOC101857319</name>
</gene>
<dbReference type="Proteomes" id="UP000694888">
    <property type="component" value="Unplaced"/>
</dbReference>
<keyword evidence="16" id="KW-1185">Reference proteome</keyword>
<organism evidence="16 17">
    <name type="scientific">Aplysia californica</name>
    <name type="common">California sea hare</name>
    <dbReference type="NCBI Taxonomy" id="6500"/>
    <lineage>
        <taxon>Eukaryota</taxon>
        <taxon>Metazoa</taxon>
        <taxon>Spiralia</taxon>
        <taxon>Lophotrochozoa</taxon>
        <taxon>Mollusca</taxon>
        <taxon>Gastropoda</taxon>
        <taxon>Heterobranchia</taxon>
        <taxon>Euthyneura</taxon>
        <taxon>Tectipleura</taxon>
        <taxon>Aplysiida</taxon>
        <taxon>Aplysioidea</taxon>
        <taxon>Aplysiidae</taxon>
        <taxon>Aplysia</taxon>
    </lineage>
</organism>
<evidence type="ECO:0000256" key="7">
    <source>
        <dbReference type="ARBA" id="ARBA00023125"/>
    </source>
</evidence>
<dbReference type="Pfam" id="PF00505">
    <property type="entry name" value="HMG_box"/>
    <property type="match status" value="1"/>
</dbReference>
<dbReference type="InterPro" id="IPR009071">
    <property type="entry name" value="HMG_box_dom"/>
</dbReference>
<comment type="similarity">
    <text evidence="2">Belongs to the SRY family.</text>
</comment>
<evidence type="ECO:0000256" key="10">
    <source>
        <dbReference type="ARBA" id="ARBA00032498"/>
    </source>
</evidence>
<evidence type="ECO:0000256" key="13">
    <source>
        <dbReference type="SAM" id="MobiDB-lite"/>
    </source>
</evidence>
<dbReference type="PROSITE" id="PS50888">
    <property type="entry name" value="BHLH"/>
    <property type="match status" value="1"/>
</dbReference>
<keyword evidence="8" id="KW-0010">Activator</keyword>
<protein>
    <recommendedName>
        <fullName evidence="3">Sex-determining region Y protein</fullName>
    </recommendedName>
    <alternativeName>
        <fullName evidence="10">Testis-determining factor</fullName>
    </alternativeName>
</protein>
<evidence type="ECO:0000256" key="9">
    <source>
        <dbReference type="ARBA" id="ARBA00023163"/>
    </source>
</evidence>
<evidence type="ECO:0000256" key="12">
    <source>
        <dbReference type="PROSITE-ProRule" id="PRU00267"/>
    </source>
</evidence>
<evidence type="ECO:0000256" key="1">
    <source>
        <dbReference type="ARBA" id="ARBA00004324"/>
    </source>
</evidence>
<evidence type="ECO:0000256" key="8">
    <source>
        <dbReference type="ARBA" id="ARBA00023159"/>
    </source>
</evidence>
<feature type="DNA-binding region" description="HMG box" evidence="12">
    <location>
        <begin position="535"/>
        <end position="603"/>
    </location>
</feature>
<reference evidence="17" key="1">
    <citation type="submission" date="2025-08" db="UniProtKB">
        <authorList>
            <consortium name="RefSeq"/>
        </authorList>
    </citation>
    <scope>IDENTIFICATION</scope>
</reference>
<feature type="domain" description="HMG box" evidence="14">
    <location>
        <begin position="535"/>
        <end position="603"/>
    </location>
</feature>
<name>A0ABM1VQJ3_APLCA</name>
<dbReference type="PANTHER" id="PTHR10270:SF161">
    <property type="entry name" value="SEX-DETERMINING REGION Y PROTEIN"/>
    <property type="match status" value="1"/>
</dbReference>